<evidence type="ECO:0000313" key="2">
    <source>
        <dbReference type="EMBL" id="ADB40120.1"/>
    </source>
</evidence>
<organism evidence="2 3">
    <name type="scientific">Spirosoma linguale (strain ATCC 33905 / DSM 74 / LMG 10896 / Claus 1)</name>
    <dbReference type="NCBI Taxonomy" id="504472"/>
    <lineage>
        <taxon>Bacteria</taxon>
        <taxon>Pseudomonadati</taxon>
        <taxon>Bacteroidota</taxon>
        <taxon>Cytophagia</taxon>
        <taxon>Cytophagales</taxon>
        <taxon>Cytophagaceae</taxon>
        <taxon>Spirosoma</taxon>
    </lineage>
</organism>
<protein>
    <submittedName>
        <fullName evidence="2">MOSC domain containing protein</fullName>
    </submittedName>
</protein>
<dbReference type="AlphaFoldDB" id="D2QJS4"/>
<reference evidence="2 3" key="1">
    <citation type="journal article" date="2010" name="Stand. Genomic Sci.">
        <title>Complete genome sequence of Spirosoma linguale type strain (1).</title>
        <authorList>
            <person name="Lail K."/>
            <person name="Sikorski J."/>
            <person name="Saunders E."/>
            <person name="Lapidus A."/>
            <person name="Glavina Del Rio T."/>
            <person name="Copeland A."/>
            <person name="Tice H."/>
            <person name="Cheng J.-F."/>
            <person name="Lucas S."/>
            <person name="Nolan M."/>
            <person name="Bruce D."/>
            <person name="Goodwin L."/>
            <person name="Pitluck S."/>
            <person name="Ivanova N."/>
            <person name="Mavromatis K."/>
            <person name="Ovchinnikova G."/>
            <person name="Pati A."/>
            <person name="Chen A."/>
            <person name="Palaniappan K."/>
            <person name="Land M."/>
            <person name="Hauser L."/>
            <person name="Chang Y.-J."/>
            <person name="Jeffries C.D."/>
            <person name="Chain P."/>
            <person name="Brettin T."/>
            <person name="Detter J.C."/>
            <person name="Schuetze A."/>
            <person name="Rohde M."/>
            <person name="Tindall B.J."/>
            <person name="Goeker M."/>
            <person name="Bristow J."/>
            <person name="Eisen J.A."/>
            <person name="Markowitz V."/>
            <person name="Hugenholtz P."/>
            <person name="Kyrpides N.C."/>
            <person name="Klenk H.-P."/>
            <person name="Chen F."/>
        </authorList>
    </citation>
    <scope>NUCLEOTIDE SEQUENCE [LARGE SCALE GENOMIC DNA]</scope>
    <source>
        <strain evidence="3">ATCC 33905 / DSM 74 / LMG 10896 / Claus 1</strain>
    </source>
</reference>
<dbReference type="InterPro" id="IPR005303">
    <property type="entry name" value="MOCOS_middle"/>
</dbReference>
<dbReference type="STRING" id="504472.Slin_4133"/>
<accession>D2QJS4</accession>
<dbReference type="Pfam" id="PF03476">
    <property type="entry name" value="MOSC_N"/>
    <property type="match status" value="1"/>
</dbReference>
<dbReference type="InterPro" id="IPR011037">
    <property type="entry name" value="Pyrv_Knase-like_insert_dom_sf"/>
</dbReference>
<evidence type="ECO:0000259" key="1">
    <source>
        <dbReference type="PROSITE" id="PS51340"/>
    </source>
</evidence>
<sequence>MIYVSQLVIYPIKSLRGIAVNRAVLDRTGFQYDRRFMLVTADGHCLTQHRCPQMALLQVAMQNGELQVWHRDQPDDRLVLPLVVSSPECSVMQVSVWDSHAIEAVRVSDQADFWFSRILHEVCQLVYMPDHTHRAVDQTYARHQESVSFADGYPYLLIGQASLDALNQRLVEPVSMQRFRPNIVVSGAEPYAEESWEHFRIGGFTFYRGESCGRCILTTLDPDTGQKGPEPLRTLSTYRQQDHKIVFGQYVLAVHNPARAVAGSSTVNDPNEIRIGQLVEEIRHEQPAALAIL</sequence>
<dbReference type="PANTHER" id="PTHR14237:SF19">
    <property type="entry name" value="MITOCHONDRIAL AMIDOXIME REDUCING COMPONENT 1"/>
    <property type="match status" value="1"/>
</dbReference>
<feature type="domain" description="MOSC" evidence="1">
    <location>
        <begin position="120"/>
        <end position="282"/>
    </location>
</feature>
<dbReference type="SUPFAM" id="SSF141673">
    <property type="entry name" value="MOSC N-terminal domain-like"/>
    <property type="match status" value="1"/>
</dbReference>
<dbReference type="EMBL" id="CP001769">
    <property type="protein sequence ID" value="ADB40120.1"/>
    <property type="molecule type" value="Genomic_DNA"/>
</dbReference>
<evidence type="ECO:0000313" key="3">
    <source>
        <dbReference type="Proteomes" id="UP000002028"/>
    </source>
</evidence>
<dbReference type="GO" id="GO:0030151">
    <property type="term" value="F:molybdenum ion binding"/>
    <property type="evidence" value="ECO:0007669"/>
    <property type="project" value="InterPro"/>
</dbReference>
<proteinExistence type="predicted"/>
<dbReference type="KEGG" id="sli:Slin_4133"/>
<dbReference type="PROSITE" id="PS51340">
    <property type="entry name" value="MOSC"/>
    <property type="match status" value="1"/>
</dbReference>
<gene>
    <name evidence="2" type="ordered locus">Slin_4133</name>
</gene>
<dbReference type="RefSeq" id="WP_012928630.1">
    <property type="nucleotide sequence ID" value="NC_013730.1"/>
</dbReference>
<dbReference type="InterPro" id="IPR005302">
    <property type="entry name" value="MoCF_Sase_C"/>
</dbReference>
<name>D2QJS4_SPILD</name>
<dbReference type="PANTHER" id="PTHR14237">
    <property type="entry name" value="MOLYBDOPTERIN COFACTOR SULFURASE MOSC"/>
    <property type="match status" value="1"/>
</dbReference>
<dbReference type="Pfam" id="PF03473">
    <property type="entry name" value="MOSC"/>
    <property type="match status" value="1"/>
</dbReference>
<keyword evidence="3" id="KW-1185">Reference proteome</keyword>
<dbReference type="HOGENOM" id="CLU_028286_0_1_10"/>
<dbReference type="GO" id="GO:0003824">
    <property type="term" value="F:catalytic activity"/>
    <property type="evidence" value="ECO:0007669"/>
    <property type="project" value="InterPro"/>
</dbReference>
<dbReference type="SUPFAM" id="SSF50800">
    <property type="entry name" value="PK beta-barrel domain-like"/>
    <property type="match status" value="1"/>
</dbReference>
<dbReference type="GO" id="GO:0030170">
    <property type="term" value="F:pyridoxal phosphate binding"/>
    <property type="evidence" value="ECO:0007669"/>
    <property type="project" value="InterPro"/>
</dbReference>
<dbReference type="eggNOG" id="COG3217">
    <property type="taxonomic scope" value="Bacteria"/>
</dbReference>
<dbReference type="Proteomes" id="UP000002028">
    <property type="component" value="Chromosome"/>
</dbReference>